<dbReference type="AlphaFoldDB" id="A0AAD8BFT1"/>
<dbReference type="EMBL" id="JASAOG010000083">
    <property type="protein sequence ID" value="KAK0053802.1"/>
    <property type="molecule type" value="Genomic_DNA"/>
</dbReference>
<dbReference type="Proteomes" id="UP001233172">
    <property type="component" value="Unassembled WGS sequence"/>
</dbReference>
<gene>
    <name evidence="2" type="ORF">Bpfe_016796</name>
</gene>
<evidence type="ECO:0000313" key="3">
    <source>
        <dbReference type="Proteomes" id="UP001233172"/>
    </source>
</evidence>
<protein>
    <submittedName>
        <fullName evidence="2">Proteoglycan 4</fullName>
    </submittedName>
</protein>
<comment type="caution">
    <text evidence="2">The sequence shown here is derived from an EMBL/GenBank/DDBJ whole genome shotgun (WGS) entry which is preliminary data.</text>
</comment>
<proteinExistence type="predicted"/>
<evidence type="ECO:0000313" key="2">
    <source>
        <dbReference type="EMBL" id="KAK0053802.1"/>
    </source>
</evidence>
<reference evidence="2" key="1">
    <citation type="journal article" date="2023" name="PLoS Negl. Trop. Dis.">
        <title>A genome sequence for Biomphalaria pfeifferi, the major vector snail for the human-infecting parasite Schistosoma mansoni.</title>
        <authorList>
            <person name="Bu L."/>
            <person name="Lu L."/>
            <person name="Laidemitt M.R."/>
            <person name="Zhang S.M."/>
            <person name="Mutuku M."/>
            <person name="Mkoji G."/>
            <person name="Steinauer M."/>
            <person name="Loker E.S."/>
        </authorList>
    </citation>
    <scope>NUCLEOTIDE SEQUENCE</scope>
    <source>
        <strain evidence="2">KasaAsao</strain>
    </source>
</reference>
<name>A0AAD8BFT1_BIOPF</name>
<accession>A0AAD8BFT1</accession>
<feature type="region of interest" description="Disordered" evidence="1">
    <location>
        <begin position="1"/>
        <end position="20"/>
    </location>
</feature>
<keyword evidence="3" id="KW-1185">Reference proteome</keyword>
<evidence type="ECO:0000256" key="1">
    <source>
        <dbReference type="SAM" id="MobiDB-lite"/>
    </source>
</evidence>
<sequence>MKPLNRELPPTPKNDTDKETSILEQGYTKISEVDKHDGNLYDALVYQEDTRDMNQRLQTIEDAQKSLSQELKLSFQSLVLEIQKLHKTVEDIRTLNVNVQKQIITSTSVTVNQVASLKKQFLDTSDHLKENIFKIRSSSALKQMGFESFEPEKYEPKTRHTFSWDIQRVDNLLKSQGQVSSQSYLIGNINYKVLGGVNFMKDGSLSVYLVGESIHPQDDDQMSTRGRFSCTVSVTDRTGTMMDWIVGKISGNFFKAKMWIVGSVHKNDLKNKGYMMQGKHIKLIFTIDLLN</sequence>
<organism evidence="2 3">
    <name type="scientific">Biomphalaria pfeifferi</name>
    <name type="common">Bloodfluke planorb</name>
    <name type="synonym">Freshwater snail</name>
    <dbReference type="NCBI Taxonomy" id="112525"/>
    <lineage>
        <taxon>Eukaryota</taxon>
        <taxon>Metazoa</taxon>
        <taxon>Spiralia</taxon>
        <taxon>Lophotrochozoa</taxon>
        <taxon>Mollusca</taxon>
        <taxon>Gastropoda</taxon>
        <taxon>Heterobranchia</taxon>
        <taxon>Euthyneura</taxon>
        <taxon>Panpulmonata</taxon>
        <taxon>Hygrophila</taxon>
        <taxon>Lymnaeoidea</taxon>
        <taxon>Planorbidae</taxon>
        <taxon>Biomphalaria</taxon>
    </lineage>
</organism>
<reference evidence="2" key="2">
    <citation type="submission" date="2023-04" db="EMBL/GenBank/DDBJ databases">
        <authorList>
            <person name="Bu L."/>
            <person name="Lu L."/>
            <person name="Laidemitt M.R."/>
            <person name="Zhang S.M."/>
            <person name="Mutuku M."/>
            <person name="Mkoji G."/>
            <person name="Steinauer M."/>
            <person name="Loker E.S."/>
        </authorList>
    </citation>
    <scope>NUCLEOTIDE SEQUENCE</scope>
    <source>
        <strain evidence="2">KasaAsao</strain>
        <tissue evidence="2">Whole Snail</tissue>
    </source>
</reference>